<accession>A0A928VLY5</accession>
<gene>
    <name evidence="2" type="ORF">IQ266_04105</name>
</gene>
<evidence type="ECO:0008006" key="4">
    <source>
        <dbReference type="Google" id="ProtNLM"/>
    </source>
</evidence>
<dbReference type="AlphaFoldDB" id="A0A928VLY5"/>
<evidence type="ECO:0000256" key="1">
    <source>
        <dbReference type="SAM" id="SignalP"/>
    </source>
</evidence>
<feature type="chain" id="PRO_5037932126" description="DUF4189 domain-containing protein" evidence="1">
    <location>
        <begin position="33"/>
        <end position="163"/>
    </location>
</feature>
<keyword evidence="1" id="KW-0732">Signal</keyword>
<sequence>MRGVSWFTTVSTSLLLTATLGLTANLPGYAQADNPEARCYANALSFGATRSAKRRATYLCQDATSIAPAKCYWKALGFGPTRAAKRRAAYLCQGVTSTDPAQCYWNALSFGATNYDKRQAVIDCKPEESIVISPALENCVKTYQTKFQVSPDTALQTCTEQQH</sequence>
<keyword evidence="3" id="KW-1185">Reference proteome</keyword>
<proteinExistence type="predicted"/>
<organism evidence="2 3">
    <name type="scientific">Romeriopsis navalis LEGE 11480</name>
    <dbReference type="NCBI Taxonomy" id="2777977"/>
    <lineage>
        <taxon>Bacteria</taxon>
        <taxon>Bacillati</taxon>
        <taxon>Cyanobacteriota</taxon>
        <taxon>Cyanophyceae</taxon>
        <taxon>Leptolyngbyales</taxon>
        <taxon>Leptolyngbyaceae</taxon>
        <taxon>Romeriopsis</taxon>
        <taxon>Romeriopsis navalis</taxon>
    </lineage>
</organism>
<evidence type="ECO:0000313" key="3">
    <source>
        <dbReference type="Proteomes" id="UP000625316"/>
    </source>
</evidence>
<dbReference type="RefSeq" id="WP_264323768.1">
    <property type="nucleotide sequence ID" value="NZ_JADEXQ010000009.1"/>
</dbReference>
<reference evidence="2" key="1">
    <citation type="submission" date="2020-10" db="EMBL/GenBank/DDBJ databases">
        <authorList>
            <person name="Castelo-Branco R."/>
            <person name="Eusebio N."/>
            <person name="Adriana R."/>
            <person name="Vieira A."/>
            <person name="Brugerolle De Fraissinette N."/>
            <person name="Rezende De Castro R."/>
            <person name="Schneider M.P."/>
            <person name="Vasconcelos V."/>
            <person name="Leao P.N."/>
        </authorList>
    </citation>
    <scope>NUCLEOTIDE SEQUENCE</scope>
    <source>
        <strain evidence="2">LEGE 11480</strain>
    </source>
</reference>
<protein>
    <recommendedName>
        <fullName evidence="4">DUF4189 domain-containing protein</fullName>
    </recommendedName>
</protein>
<evidence type="ECO:0000313" key="2">
    <source>
        <dbReference type="EMBL" id="MBE9028945.1"/>
    </source>
</evidence>
<dbReference type="Proteomes" id="UP000625316">
    <property type="component" value="Unassembled WGS sequence"/>
</dbReference>
<name>A0A928VLY5_9CYAN</name>
<feature type="signal peptide" evidence="1">
    <location>
        <begin position="1"/>
        <end position="32"/>
    </location>
</feature>
<dbReference type="EMBL" id="JADEXQ010000009">
    <property type="protein sequence ID" value="MBE9028945.1"/>
    <property type="molecule type" value="Genomic_DNA"/>
</dbReference>
<comment type="caution">
    <text evidence="2">The sequence shown here is derived from an EMBL/GenBank/DDBJ whole genome shotgun (WGS) entry which is preliminary data.</text>
</comment>